<dbReference type="EMBL" id="JBHTJA010000004">
    <property type="protein sequence ID" value="MFD0899588.1"/>
    <property type="molecule type" value="Genomic_DNA"/>
</dbReference>
<name>A0ABW3EH01_9ACTN</name>
<reference evidence="2" key="1">
    <citation type="journal article" date="2019" name="Int. J. Syst. Evol. Microbiol.">
        <title>The Global Catalogue of Microorganisms (GCM) 10K type strain sequencing project: providing services to taxonomists for standard genome sequencing and annotation.</title>
        <authorList>
            <consortium name="The Broad Institute Genomics Platform"/>
            <consortium name="The Broad Institute Genome Sequencing Center for Infectious Disease"/>
            <person name="Wu L."/>
            <person name="Ma J."/>
        </authorList>
    </citation>
    <scope>NUCLEOTIDE SEQUENCE [LARGE SCALE GENOMIC DNA]</scope>
    <source>
        <strain evidence="2">JCM 31202</strain>
    </source>
</reference>
<dbReference type="Proteomes" id="UP001596972">
    <property type="component" value="Unassembled WGS sequence"/>
</dbReference>
<dbReference type="InterPro" id="IPR012349">
    <property type="entry name" value="Split_barrel_FMN-bd"/>
</dbReference>
<evidence type="ECO:0000313" key="2">
    <source>
        <dbReference type="Proteomes" id="UP001596972"/>
    </source>
</evidence>
<accession>A0ABW3EH01</accession>
<gene>
    <name evidence="1" type="ORF">ACFQ11_04250</name>
</gene>
<protein>
    <submittedName>
        <fullName evidence="1">Uncharacterized protein</fullName>
    </submittedName>
</protein>
<evidence type="ECO:0000313" key="1">
    <source>
        <dbReference type="EMBL" id="MFD0899588.1"/>
    </source>
</evidence>
<dbReference type="SUPFAM" id="SSF50475">
    <property type="entry name" value="FMN-binding split barrel"/>
    <property type="match status" value="1"/>
</dbReference>
<proteinExistence type="predicted"/>
<comment type="caution">
    <text evidence="1">The sequence shown here is derived from an EMBL/GenBank/DDBJ whole genome shotgun (WGS) entry which is preliminary data.</text>
</comment>
<sequence>MSGRTRSTLDRQGRAAFAYVSLQADAEVVDDVAERVARWEVGLKSFFPDGPAGNDFVLIRLTPHTVELLDFSRRIHPDPYGLVPAAAEHRDGSWTTTR</sequence>
<keyword evidence="2" id="KW-1185">Reference proteome</keyword>
<dbReference type="RefSeq" id="WP_378296450.1">
    <property type="nucleotide sequence ID" value="NZ_JBHTJA010000004.1"/>
</dbReference>
<dbReference type="Gene3D" id="2.30.110.10">
    <property type="entry name" value="Electron Transport, Fmn-binding Protein, Chain A"/>
    <property type="match status" value="1"/>
</dbReference>
<organism evidence="1 2">
    <name type="scientific">Actinomadura sediminis</name>
    <dbReference type="NCBI Taxonomy" id="1038904"/>
    <lineage>
        <taxon>Bacteria</taxon>
        <taxon>Bacillati</taxon>
        <taxon>Actinomycetota</taxon>
        <taxon>Actinomycetes</taxon>
        <taxon>Streptosporangiales</taxon>
        <taxon>Thermomonosporaceae</taxon>
        <taxon>Actinomadura</taxon>
    </lineage>
</organism>